<keyword evidence="3" id="KW-1185">Reference proteome</keyword>
<sequence length="71" mass="8173">MWWPRRRPPSGCRSTSAGRGRSRCPWARRGTPCGCRRRRCGTSRRRARGPNRRSAACRCAAAGSRSSWRRR</sequence>
<evidence type="ECO:0000313" key="3">
    <source>
        <dbReference type="Proteomes" id="UP000254425"/>
    </source>
</evidence>
<organism evidence="2 3">
    <name type="scientific">Streptomyces armeniacus</name>
    <dbReference type="NCBI Taxonomy" id="83291"/>
    <lineage>
        <taxon>Bacteria</taxon>
        <taxon>Bacillati</taxon>
        <taxon>Actinomycetota</taxon>
        <taxon>Actinomycetes</taxon>
        <taxon>Kitasatosporales</taxon>
        <taxon>Streptomycetaceae</taxon>
        <taxon>Streptomyces</taxon>
    </lineage>
</organism>
<feature type="region of interest" description="Disordered" evidence="1">
    <location>
        <begin position="1"/>
        <end position="23"/>
    </location>
</feature>
<proteinExistence type="predicted"/>
<evidence type="ECO:0000313" key="2">
    <source>
        <dbReference type="EMBL" id="AXK37092.1"/>
    </source>
</evidence>
<name>A0A345XZM6_9ACTN</name>
<evidence type="ECO:0000256" key="1">
    <source>
        <dbReference type="SAM" id="MobiDB-lite"/>
    </source>
</evidence>
<gene>
    <name evidence="2" type="ORF">DVA86_04815</name>
</gene>
<accession>A0A345XZM6</accession>
<dbReference type="Proteomes" id="UP000254425">
    <property type="component" value="Chromosome"/>
</dbReference>
<dbReference type="AlphaFoldDB" id="A0A345XZM6"/>
<dbReference type="EMBL" id="CP031320">
    <property type="protein sequence ID" value="AXK37092.1"/>
    <property type="molecule type" value="Genomic_DNA"/>
</dbReference>
<dbReference type="KEGG" id="sarm:DVA86_04815"/>
<reference evidence="2 3" key="1">
    <citation type="submission" date="2018-07" db="EMBL/GenBank/DDBJ databases">
        <title>Draft genome of the type strain Streptomyces armeniacus ATCC 15676.</title>
        <authorList>
            <person name="Labana P."/>
            <person name="Gosse J.T."/>
            <person name="Boddy C.N."/>
        </authorList>
    </citation>
    <scope>NUCLEOTIDE SEQUENCE [LARGE SCALE GENOMIC DNA]</scope>
    <source>
        <strain evidence="2 3">ATCC 15676</strain>
    </source>
</reference>
<protein>
    <submittedName>
        <fullName evidence="2">Uncharacterized protein</fullName>
    </submittedName>
</protein>